<feature type="domain" description="DUF1731" evidence="3">
    <location>
        <begin position="254"/>
        <end position="300"/>
    </location>
</feature>
<evidence type="ECO:0000313" key="5">
    <source>
        <dbReference type="Proteomes" id="UP000251889"/>
    </source>
</evidence>
<reference evidence="4 5" key="1">
    <citation type="submission" date="2018-06" db="EMBL/GenBank/DDBJ databases">
        <title>Chryseolinea flavus sp. nov., a member of the phylum Bacteroidetes isolated from soil.</title>
        <authorList>
            <person name="Li Y."/>
            <person name="Wang J."/>
        </authorList>
    </citation>
    <scope>NUCLEOTIDE SEQUENCE [LARGE SCALE GENOMIC DNA]</scope>
    <source>
        <strain evidence="4 5">SDU1-6</strain>
    </source>
</reference>
<dbReference type="EMBL" id="QMFY01000001">
    <property type="protein sequence ID" value="RAW03037.1"/>
    <property type="molecule type" value="Genomic_DNA"/>
</dbReference>
<dbReference type="InterPro" id="IPR036291">
    <property type="entry name" value="NAD(P)-bd_dom_sf"/>
</dbReference>
<dbReference type="PANTHER" id="PTHR11092:SF0">
    <property type="entry name" value="EPIMERASE FAMILY PROTEIN SDR39U1"/>
    <property type="match status" value="1"/>
</dbReference>
<dbReference type="Pfam" id="PF08338">
    <property type="entry name" value="DUF1731"/>
    <property type="match status" value="1"/>
</dbReference>
<dbReference type="Proteomes" id="UP000251889">
    <property type="component" value="Unassembled WGS sequence"/>
</dbReference>
<organism evidence="4 5">
    <name type="scientific">Pseudochryseolinea flava</name>
    <dbReference type="NCBI Taxonomy" id="2059302"/>
    <lineage>
        <taxon>Bacteria</taxon>
        <taxon>Pseudomonadati</taxon>
        <taxon>Bacteroidota</taxon>
        <taxon>Cytophagia</taxon>
        <taxon>Cytophagales</taxon>
        <taxon>Fulvivirgaceae</taxon>
        <taxon>Pseudochryseolinea</taxon>
    </lineage>
</organism>
<dbReference type="CDD" id="cd05242">
    <property type="entry name" value="SDR_a8"/>
    <property type="match status" value="1"/>
</dbReference>
<proteinExistence type="inferred from homology"/>
<evidence type="ECO:0000259" key="2">
    <source>
        <dbReference type="Pfam" id="PF01370"/>
    </source>
</evidence>
<evidence type="ECO:0000313" key="4">
    <source>
        <dbReference type="EMBL" id="RAW03037.1"/>
    </source>
</evidence>
<dbReference type="Gene3D" id="3.40.50.720">
    <property type="entry name" value="NAD(P)-binding Rossmann-like Domain"/>
    <property type="match status" value="1"/>
</dbReference>
<dbReference type="PANTHER" id="PTHR11092">
    <property type="entry name" value="SUGAR NUCLEOTIDE EPIMERASE RELATED"/>
    <property type="match status" value="1"/>
</dbReference>
<dbReference type="RefSeq" id="WP_112745251.1">
    <property type="nucleotide sequence ID" value="NZ_QMFY01000001.1"/>
</dbReference>
<dbReference type="InterPro" id="IPR013549">
    <property type="entry name" value="DUF1731"/>
</dbReference>
<dbReference type="Pfam" id="PF01370">
    <property type="entry name" value="Epimerase"/>
    <property type="match status" value="1"/>
</dbReference>
<dbReference type="InterPro" id="IPR010099">
    <property type="entry name" value="SDR39U1"/>
</dbReference>
<name>A0A364Y7S9_9BACT</name>
<comment type="caution">
    <text evidence="4">The sequence shown here is derived from an EMBL/GenBank/DDBJ whole genome shotgun (WGS) entry which is preliminary data.</text>
</comment>
<dbReference type="SUPFAM" id="SSF51735">
    <property type="entry name" value="NAD(P)-binding Rossmann-fold domains"/>
    <property type="match status" value="1"/>
</dbReference>
<feature type="domain" description="NAD-dependent epimerase/dehydratase" evidence="2">
    <location>
        <begin position="7"/>
        <end position="217"/>
    </location>
</feature>
<dbReference type="OrthoDB" id="9801773at2"/>
<keyword evidence="5" id="KW-1185">Reference proteome</keyword>
<gene>
    <name evidence="4" type="ORF">DQQ10_02760</name>
</gene>
<evidence type="ECO:0000256" key="1">
    <source>
        <dbReference type="ARBA" id="ARBA00009353"/>
    </source>
</evidence>
<accession>A0A364Y7S9</accession>
<protein>
    <submittedName>
        <fullName evidence="4">TIGR01777 family protein</fullName>
    </submittedName>
</protein>
<dbReference type="InterPro" id="IPR001509">
    <property type="entry name" value="Epimerase_deHydtase"/>
</dbReference>
<dbReference type="NCBIfam" id="TIGR01777">
    <property type="entry name" value="yfcH"/>
    <property type="match status" value="1"/>
</dbReference>
<dbReference type="AlphaFoldDB" id="A0A364Y7S9"/>
<comment type="similarity">
    <text evidence="1">Belongs to the NAD(P)-dependent epimerase/dehydratase family. SDR39U1 subfamily.</text>
</comment>
<evidence type="ECO:0000259" key="3">
    <source>
        <dbReference type="Pfam" id="PF08338"/>
    </source>
</evidence>
<sequence length="304" mass="33472">MANPKNILITGASGLIGSRLTDMLLERGYNVSHLGRKKQSGKIKSFVWNVDRNIIEPDAFDGVDAIIHLAGAPVAEKRWTKSRKLEIINSRTLSTRLLHDTLQARKHNVKTVVSASAIGYYGFDREEQFTETSTPGVDFLAQVTYAWEQEADKIAKLGIRLVKVRVGIVLSSNGGAIKEMMKPIQYFVGSPLGNGNQYQSWIHIDDICGIFIKALEDETMNGAVNGAAPNPVTNRELTKAIAAALHRPLFLPPVPSFVLRLILGEMANIALKGSRVIPEKAVQHGYRFQFADVKDAVNDLLKKG</sequence>